<name>A0A1T5M2P1_9BACT</name>
<keyword evidence="4" id="KW-0472">Membrane</keyword>
<dbReference type="InterPro" id="IPR011004">
    <property type="entry name" value="Trimer_LpxA-like_sf"/>
</dbReference>
<keyword evidence="6" id="KW-1185">Reference proteome</keyword>
<proteinExistence type="predicted"/>
<dbReference type="SUPFAM" id="SSF51161">
    <property type="entry name" value="Trimeric LpxA-like enzymes"/>
    <property type="match status" value="1"/>
</dbReference>
<evidence type="ECO:0000256" key="1">
    <source>
        <dbReference type="ARBA" id="ARBA00022679"/>
    </source>
</evidence>
<sequence>MMNEIKKKYQEIKKENPRSSGFGVLILTIGRMASIFLRLLSAKIYLRNCVKVGKYVTVLGKPLINANGTIIIEDRVAIWSVFERTKLLVKGTGTLRIGEGSRINGTHIAVSGNVVIGKFVRIAPYTLILDSDFHDLQDHTAEGKKGNIVIEDHVWVASRATILKGVTIGEGSVIAAGAVVTKDVPPYCVAAGVPAKVIKRLKPQLVEQIAV</sequence>
<keyword evidence="2" id="KW-0677">Repeat</keyword>
<dbReference type="PANTHER" id="PTHR23416:SF78">
    <property type="entry name" value="LIPOPOLYSACCHARIDE BIOSYNTHESIS O-ACETYL TRANSFERASE WBBJ-RELATED"/>
    <property type="match status" value="1"/>
</dbReference>
<evidence type="ECO:0000256" key="3">
    <source>
        <dbReference type="ARBA" id="ARBA00023315"/>
    </source>
</evidence>
<organism evidence="5 6">
    <name type="scientific">Ohtaekwangia koreensis</name>
    <dbReference type="NCBI Taxonomy" id="688867"/>
    <lineage>
        <taxon>Bacteria</taxon>
        <taxon>Pseudomonadati</taxon>
        <taxon>Bacteroidota</taxon>
        <taxon>Cytophagia</taxon>
        <taxon>Cytophagales</taxon>
        <taxon>Fulvivirgaceae</taxon>
        <taxon>Ohtaekwangia</taxon>
    </lineage>
</organism>
<accession>A0A1T5M2P1</accession>
<dbReference type="PANTHER" id="PTHR23416">
    <property type="entry name" value="SIALIC ACID SYNTHASE-RELATED"/>
    <property type="match status" value="1"/>
</dbReference>
<evidence type="ECO:0000256" key="2">
    <source>
        <dbReference type="ARBA" id="ARBA00022737"/>
    </source>
</evidence>
<dbReference type="Gene3D" id="2.160.10.10">
    <property type="entry name" value="Hexapeptide repeat proteins"/>
    <property type="match status" value="1"/>
</dbReference>
<dbReference type="RefSeq" id="WP_079688728.1">
    <property type="nucleotide sequence ID" value="NZ_FUZU01000003.1"/>
</dbReference>
<dbReference type="Pfam" id="PF00132">
    <property type="entry name" value="Hexapep"/>
    <property type="match status" value="1"/>
</dbReference>
<dbReference type="EMBL" id="FUZU01000003">
    <property type="protein sequence ID" value="SKC82423.1"/>
    <property type="molecule type" value="Genomic_DNA"/>
</dbReference>
<dbReference type="STRING" id="688867.SAMN05660236_4181"/>
<keyword evidence="4" id="KW-0812">Transmembrane</keyword>
<dbReference type="InterPro" id="IPR051159">
    <property type="entry name" value="Hexapeptide_acetyltransf"/>
</dbReference>
<dbReference type="InterPro" id="IPR018357">
    <property type="entry name" value="Hexapep_transf_CS"/>
</dbReference>
<dbReference type="CDD" id="cd04647">
    <property type="entry name" value="LbH_MAT_like"/>
    <property type="match status" value="1"/>
</dbReference>
<keyword evidence="4" id="KW-1133">Transmembrane helix</keyword>
<dbReference type="Proteomes" id="UP000190961">
    <property type="component" value="Unassembled WGS sequence"/>
</dbReference>
<evidence type="ECO:0000256" key="4">
    <source>
        <dbReference type="SAM" id="Phobius"/>
    </source>
</evidence>
<feature type="transmembrane region" description="Helical" evidence="4">
    <location>
        <begin position="21"/>
        <end position="40"/>
    </location>
</feature>
<dbReference type="InterPro" id="IPR001451">
    <property type="entry name" value="Hexapep"/>
</dbReference>
<evidence type="ECO:0000313" key="6">
    <source>
        <dbReference type="Proteomes" id="UP000190961"/>
    </source>
</evidence>
<dbReference type="AlphaFoldDB" id="A0A1T5M2P1"/>
<gene>
    <name evidence="5" type="ORF">SAMN05660236_4181</name>
</gene>
<dbReference type="PROSITE" id="PS00101">
    <property type="entry name" value="HEXAPEP_TRANSFERASES"/>
    <property type="match status" value="1"/>
</dbReference>
<protein>
    <submittedName>
        <fullName evidence="5">Acetyltransferase (Isoleucine patch superfamily)</fullName>
    </submittedName>
</protein>
<keyword evidence="1 5" id="KW-0808">Transferase</keyword>
<keyword evidence="3" id="KW-0012">Acyltransferase</keyword>
<reference evidence="5 6" key="1">
    <citation type="submission" date="2017-02" db="EMBL/GenBank/DDBJ databases">
        <authorList>
            <person name="Peterson S.W."/>
        </authorList>
    </citation>
    <scope>NUCLEOTIDE SEQUENCE [LARGE SCALE GENOMIC DNA]</scope>
    <source>
        <strain evidence="5 6">DSM 25262</strain>
    </source>
</reference>
<dbReference type="GO" id="GO:0016746">
    <property type="term" value="F:acyltransferase activity"/>
    <property type="evidence" value="ECO:0007669"/>
    <property type="project" value="UniProtKB-KW"/>
</dbReference>
<evidence type="ECO:0000313" key="5">
    <source>
        <dbReference type="EMBL" id="SKC82423.1"/>
    </source>
</evidence>